<name>A2ES63_TRIV3</name>
<dbReference type="InterPro" id="IPR001806">
    <property type="entry name" value="Small_GTPase"/>
</dbReference>
<keyword evidence="1" id="KW-0547">Nucleotide-binding</keyword>
<dbReference type="RefSeq" id="XP_001316723.1">
    <property type="nucleotide sequence ID" value="XM_001316688.1"/>
</dbReference>
<dbReference type="VEuPathDB" id="TrichDB:TVAG_453170"/>
<reference evidence="2" key="1">
    <citation type="submission" date="2006-10" db="EMBL/GenBank/DDBJ databases">
        <authorList>
            <person name="Amadeo P."/>
            <person name="Zhao Q."/>
            <person name="Wortman J."/>
            <person name="Fraser-Liggett C."/>
            <person name="Carlton J."/>
        </authorList>
    </citation>
    <scope>NUCLEOTIDE SEQUENCE</scope>
    <source>
        <strain evidence="2">G3</strain>
    </source>
</reference>
<dbReference type="KEGG" id="tva:4762362"/>
<dbReference type="Proteomes" id="UP000001542">
    <property type="component" value="Unassembled WGS sequence"/>
</dbReference>
<dbReference type="SMART" id="SM00175">
    <property type="entry name" value="RAB"/>
    <property type="match status" value="1"/>
</dbReference>
<dbReference type="SMART" id="SM00173">
    <property type="entry name" value="RAS"/>
    <property type="match status" value="1"/>
</dbReference>
<organism evidence="2 3">
    <name type="scientific">Trichomonas vaginalis (strain ATCC PRA-98 / G3)</name>
    <dbReference type="NCBI Taxonomy" id="412133"/>
    <lineage>
        <taxon>Eukaryota</taxon>
        <taxon>Metamonada</taxon>
        <taxon>Parabasalia</taxon>
        <taxon>Trichomonadida</taxon>
        <taxon>Trichomonadidae</taxon>
        <taxon>Trichomonas</taxon>
    </lineage>
</organism>
<dbReference type="PANTHER" id="PTHR47978">
    <property type="match status" value="1"/>
</dbReference>
<accession>A2ES63</accession>
<dbReference type="GO" id="GO:0012505">
    <property type="term" value="C:endomembrane system"/>
    <property type="evidence" value="ECO:0000318"/>
    <property type="project" value="GO_Central"/>
</dbReference>
<dbReference type="VEuPathDB" id="TrichDB:TVAGG3_0612230"/>
<dbReference type="OrthoDB" id="63533at2759"/>
<gene>
    <name evidence="2" type="ORF">TVAG_453170</name>
</gene>
<protein>
    <submittedName>
        <fullName evidence="2">Small GTP-binding protein, putative</fullName>
    </submittedName>
</protein>
<dbReference type="Pfam" id="PF00071">
    <property type="entry name" value="Ras"/>
    <property type="match status" value="1"/>
</dbReference>
<dbReference type="NCBIfam" id="TIGR00231">
    <property type="entry name" value="small_GTP"/>
    <property type="match status" value="1"/>
</dbReference>
<dbReference type="InterPro" id="IPR005225">
    <property type="entry name" value="Small_GTP-bd"/>
</dbReference>
<dbReference type="PROSITE" id="PS51417">
    <property type="entry name" value="ARF"/>
    <property type="match status" value="1"/>
</dbReference>
<dbReference type="InterPro" id="IPR027417">
    <property type="entry name" value="P-loop_NTPase"/>
</dbReference>
<reference evidence="2" key="2">
    <citation type="journal article" date="2007" name="Science">
        <title>Draft genome sequence of the sexually transmitted pathogen Trichomonas vaginalis.</title>
        <authorList>
            <person name="Carlton J.M."/>
            <person name="Hirt R.P."/>
            <person name="Silva J.C."/>
            <person name="Delcher A.L."/>
            <person name="Schatz M."/>
            <person name="Zhao Q."/>
            <person name="Wortman J.R."/>
            <person name="Bidwell S.L."/>
            <person name="Alsmark U.C.M."/>
            <person name="Besteiro S."/>
            <person name="Sicheritz-Ponten T."/>
            <person name="Noel C.J."/>
            <person name="Dacks J.B."/>
            <person name="Foster P.G."/>
            <person name="Simillion C."/>
            <person name="Van de Peer Y."/>
            <person name="Miranda-Saavedra D."/>
            <person name="Barton G.J."/>
            <person name="Westrop G.D."/>
            <person name="Mueller S."/>
            <person name="Dessi D."/>
            <person name="Fiori P.L."/>
            <person name="Ren Q."/>
            <person name="Paulsen I."/>
            <person name="Zhang H."/>
            <person name="Bastida-Corcuera F.D."/>
            <person name="Simoes-Barbosa A."/>
            <person name="Brown M.T."/>
            <person name="Hayes R.D."/>
            <person name="Mukherjee M."/>
            <person name="Okumura C.Y."/>
            <person name="Schneider R."/>
            <person name="Smith A.J."/>
            <person name="Vanacova S."/>
            <person name="Villalvazo M."/>
            <person name="Haas B.J."/>
            <person name="Pertea M."/>
            <person name="Feldblyum T.V."/>
            <person name="Utterback T.R."/>
            <person name="Shu C.L."/>
            <person name="Osoegawa K."/>
            <person name="de Jong P.J."/>
            <person name="Hrdy I."/>
            <person name="Horvathova L."/>
            <person name="Zubacova Z."/>
            <person name="Dolezal P."/>
            <person name="Malik S.B."/>
            <person name="Logsdon J.M. Jr."/>
            <person name="Henze K."/>
            <person name="Gupta A."/>
            <person name="Wang C.C."/>
            <person name="Dunne R.L."/>
            <person name="Upcroft J.A."/>
            <person name="Upcroft P."/>
            <person name="White O."/>
            <person name="Salzberg S.L."/>
            <person name="Tang P."/>
            <person name="Chiu C.-H."/>
            <person name="Lee Y.-S."/>
            <person name="Embley T.M."/>
            <person name="Coombs G.H."/>
            <person name="Mottram J.C."/>
            <person name="Tachezy J."/>
            <person name="Fraser-Liggett C.M."/>
            <person name="Johnson P.J."/>
        </authorList>
    </citation>
    <scope>NUCLEOTIDE SEQUENCE [LARGE SCALE GENOMIC DNA]</scope>
    <source>
        <strain evidence="2">G3</strain>
    </source>
</reference>
<dbReference type="eggNOG" id="KOG0092">
    <property type="taxonomic scope" value="Eukaryota"/>
</dbReference>
<dbReference type="PROSITE" id="PS51421">
    <property type="entry name" value="RAS"/>
    <property type="match status" value="1"/>
</dbReference>
<dbReference type="EMBL" id="DS113473">
    <property type="protein sequence ID" value="EAY04500.1"/>
    <property type="molecule type" value="Genomic_DNA"/>
</dbReference>
<dbReference type="PROSITE" id="PS51420">
    <property type="entry name" value="RHO"/>
    <property type="match status" value="1"/>
</dbReference>
<evidence type="ECO:0000313" key="3">
    <source>
        <dbReference type="Proteomes" id="UP000001542"/>
    </source>
</evidence>
<keyword evidence="3" id="KW-1185">Reference proteome</keyword>
<dbReference type="SMART" id="SM00176">
    <property type="entry name" value="RAN"/>
    <property type="match status" value="1"/>
</dbReference>
<dbReference type="GO" id="GO:0003924">
    <property type="term" value="F:GTPase activity"/>
    <property type="evidence" value="ECO:0000318"/>
    <property type="project" value="GO_Central"/>
</dbReference>
<dbReference type="InParanoid" id="A2ES63"/>
<proteinExistence type="predicted"/>
<dbReference type="STRING" id="5722.A2ES63"/>
<dbReference type="OMA" id="TTINAMH"/>
<dbReference type="SMART" id="SM00174">
    <property type="entry name" value="RHO"/>
    <property type="match status" value="1"/>
</dbReference>
<sequence length="199" mass="22052">MSSADNIPIKIVLLGQSSVGKTCIASRFVKSSFLPNAVPTVGASYLTKTISFEKQVYELNIWDTAGQELYRSLTPMYYRNCHAAIVVFDITNRQSFASASDWISEVRATGEKPLLVLVGNKIDLNQNRQVNDTDGQELADQLECLYIETSALSGIGIELLFQNIIKGLNENPTLKSRLVSYSKSGQLPDDFQEEKKSCC</sequence>
<dbReference type="AlphaFoldDB" id="A2ES63"/>
<dbReference type="PROSITE" id="PS51419">
    <property type="entry name" value="RAB"/>
    <property type="match status" value="1"/>
</dbReference>
<dbReference type="FunFam" id="3.40.50.300:FF:000823">
    <property type="entry name" value="Small GTPase RAB, putative"/>
    <property type="match status" value="1"/>
</dbReference>
<dbReference type="SMR" id="A2ES63"/>
<evidence type="ECO:0000256" key="1">
    <source>
        <dbReference type="ARBA" id="ARBA00022741"/>
    </source>
</evidence>
<dbReference type="SUPFAM" id="SSF52540">
    <property type="entry name" value="P-loop containing nucleoside triphosphate hydrolases"/>
    <property type="match status" value="1"/>
</dbReference>
<evidence type="ECO:0000313" key="2">
    <source>
        <dbReference type="EMBL" id="EAY04500.1"/>
    </source>
</evidence>
<dbReference type="GO" id="GO:0006897">
    <property type="term" value="P:endocytosis"/>
    <property type="evidence" value="ECO:0000318"/>
    <property type="project" value="GO_Central"/>
</dbReference>
<dbReference type="CDD" id="cd00154">
    <property type="entry name" value="Rab"/>
    <property type="match status" value="1"/>
</dbReference>
<dbReference type="GO" id="GO:0005525">
    <property type="term" value="F:GTP binding"/>
    <property type="evidence" value="ECO:0007669"/>
    <property type="project" value="InterPro"/>
</dbReference>
<dbReference type="GO" id="GO:0006886">
    <property type="term" value="P:intracellular protein transport"/>
    <property type="evidence" value="ECO:0000318"/>
    <property type="project" value="GO_Central"/>
</dbReference>
<dbReference type="PRINTS" id="PR00449">
    <property type="entry name" value="RASTRNSFRMNG"/>
</dbReference>
<dbReference type="Gene3D" id="3.40.50.300">
    <property type="entry name" value="P-loop containing nucleotide triphosphate hydrolases"/>
    <property type="match status" value="1"/>
</dbReference>